<dbReference type="EMBL" id="LAZR01005545">
    <property type="protein sequence ID" value="KKM99048.1"/>
    <property type="molecule type" value="Genomic_DNA"/>
</dbReference>
<reference evidence="1" key="1">
    <citation type="journal article" date="2015" name="Nature">
        <title>Complex archaea that bridge the gap between prokaryotes and eukaryotes.</title>
        <authorList>
            <person name="Spang A."/>
            <person name="Saw J.H."/>
            <person name="Jorgensen S.L."/>
            <person name="Zaremba-Niedzwiedzka K."/>
            <person name="Martijn J."/>
            <person name="Lind A.E."/>
            <person name="van Eijk R."/>
            <person name="Schleper C."/>
            <person name="Guy L."/>
            <person name="Ettema T.J."/>
        </authorList>
    </citation>
    <scope>NUCLEOTIDE SEQUENCE</scope>
</reference>
<gene>
    <name evidence="1" type="ORF">LCGC14_1151860</name>
</gene>
<name>A0A0F9M056_9ZZZZ</name>
<comment type="caution">
    <text evidence="1">The sequence shown here is derived from an EMBL/GenBank/DDBJ whole genome shotgun (WGS) entry which is preliminary data.</text>
</comment>
<protein>
    <submittedName>
        <fullName evidence="1">Uncharacterized protein</fullName>
    </submittedName>
</protein>
<dbReference type="AlphaFoldDB" id="A0A0F9M056"/>
<sequence>MKREPDGEGSTMHRQKKCPACGSEKRVFERLSEEAVKLGAAPEGFKMPYQMERCLVGEPKAQAEQPMGAKVPVVAVVLDICYDCHCVYAPEIMTGKAVKAPTPKKLVVPGQG</sequence>
<proteinExistence type="predicted"/>
<evidence type="ECO:0000313" key="1">
    <source>
        <dbReference type="EMBL" id="KKM99048.1"/>
    </source>
</evidence>
<accession>A0A0F9M056</accession>
<organism evidence="1">
    <name type="scientific">marine sediment metagenome</name>
    <dbReference type="NCBI Taxonomy" id="412755"/>
    <lineage>
        <taxon>unclassified sequences</taxon>
        <taxon>metagenomes</taxon>
        <taxon>ecological metagenomes</taxon>
    </lineage>
</organism>